<dbReference type="AlphaFoldDB" id="A0A931HB16"/>
<dbReference type="EMBL" id="JADZGI010000001">
    <property type="protein sequence ID" value="MBH0112695.1"/>
    <property type="molecule type" value="Genomic_DNA"/>
</dbReference>
<keyword evidence="3" id="KW-1185">Reference proteome</keyword>
<feature type="chain" id="PRO_5037875930" description="UrcA family protein" evidence="1">
    <location>
        <begin position="20"/>
        <end position="90"/>
    </location>
</feature>
<comment type="caution">
    <text evidence="2">The sequence shown here is derived from an EMBL/GenBank/DDBJ whole genome shotgun (WGS) entry which is preliminary data.</text>
</comment>
<proteinExistence type="predicted"/>
<reference evidence="2" key="1">
    <citation type="submission" date="2020-11" db="EMBL/GenBank/DDBJ databases">
        <title>Novosphingobium aureum sp. nov., a marine bacterium isolated from sediment of a salt flat.</title>
        <authorList>
            <person name="Yoo Y."/>
            <person name="Kim J.-J."/>
        </authorList>
    </citation>
    <scope>NUCLEOTIDE SEQUENCE</scope>
    <source>
        <strain evidence="2">YJ-S2-02</strain>
    </source>
</reference>
<keyword evidence="1" id="KW-0732">Signal</keyword>
<gene>
    <name evidence="2" type="ORF">I5E68_06990</name>
</gene>
<accession>A0A931HB16</accession>
<evidence type="ECO:0000256" key="1">
    <source>
        <dbReference type="SAM" id="SignalP"/>
    </source>
</evidence>
<name>A0A931HB16_9SPHN</name>
<dbReference type="Proteomes" id="UP000617634">
    <property type="component" value="Unassembled WGS sequence"/>
</dbReference>
<evidence type="ECO:0008006" key="4">
    <source>
        <dbReference type="Google" id="ProtNLM"/>
    </source>
</evidence>
<organism evidence="2 3">
    <name type="scientific">Novosphingobium aureum</name>
    <dbReference type="NCBI Taxonomy" id="2792964"/>
    <lineage>
        <taxon>Bacteria</taxon>
        <taxon>Pseudomonadati</taxon>
        <taxon>Pseudomonadota</taxon>
        <taxon>Alphaproteobacteria</taxon>
        <taxon>Sphingomonadales</taxon>
        <taxon>Sphingomonadaceae</taxon>
        <taxon>Novosphingobium</taxon>
    </lineage>
</organism>
<evidence type="ECO:0000313" key="3">
    <source>
        <dbReference type="Proteomes" id="UP000617634"/>
    </source>
</evidence>
<evidence type="ECO:0000313" key="2">
    <source>
        <dbReference type="EMBL" id="MBH0112695.1"/>
    </source>
</evidence>
<protein>
    <recommendedName>
        <fullName evidence="4">UrcA family protein</fullName>
    </recommendedName>
</protein>
<feature type="signal peptide" evidence="1">
    <location>
        <begin position="1"/>
        <end position="19"/>
    </location>
</feature>
<sequence>MKRLFALPAILLCLPAAMCAPKPIAMPSDADIEAIAKPRPAPDSEDILDDATANAIHEAAKDSWADKVHSAGLRVCRYFERMGAAVECDQ</sequence>
<dbReference type="RefSeq" id="WP_197162391.1">
    <property type="nucleotide sequence ID" value="NZ_JADZGI010000001.1"/>
</dbReference>